<feature type="non-terminal residue" evidence="1">
    <location>
        <position position="51"/>
    </location>
</feature>
<reference evidence="1" key="1">
    <citation type="submission" date="2014-05" db="EMBL/GenBank/DDBJ databases">
        <title>The transcriptome of the halophilic microalga Tetraselmis sp. GSL018 isolated from the Great Salt Lake, Utah.</title>
        <authorList>
            <person name="Jinkerson R.E."/>
            <person name="D'Adamo S."/>
            <person name="Posewitz M.C."/>
        </authorList>
    </citation>
    <scope>NUCLEOTIDE SEQUENCE</scope>
    <source>
        <strain evidence="1">GSL018</strain>
    </source>
</reference>
<dbReference type="EMBL" id="GBEZ01009156">
    <property type="protein sequence ID" value="JAC76416.1"/>
    <property type="molecule type" value="Transcribed_RNA"/>
</dbReference>
<evidence type="ECO:0000313" key="1">
    <source>
        <dbReference type="EMBL" id="JAC76416.1"/>
    </source>
</evidence>
<protein>
    <submittedName>
        <fullName evidence="1">Uncharacterized protein</fullName>
    </submittedName>
</protein>
<organism evidence="1">
    <name type="scientific">Tetraselmis sp. GSL018</name>
    <dbReference type="NCBI Taxonomy" id="582737"/>
    <lineage>
        <taxon>Eukaryota</taxon>
        <taxon>Viridiplantae</taxon>
        <taxon>Chlorophyta</taxon>
        <taxon>core chlorophytes</taxon>
        <taxon>Chlorodendrophyceae</taxon>
        <taxon>Chlorodendrales</taxon>
        <taxon>Chlorodendraceae</taxon>
        <taxon>Tetraselmis</taxon>
    </lineage>
</organism>
<sequence length="51" mass="5895">KRREDRKSDQGSRFLRKWKAPLIQLNAKRQRFLPSVSSVPSGDQCHPNGFA</sequence>
<feature type="non-terminal residue" evidence="1">
    <location>
        <position position="1"/>
    </location>
</feature>
<dbReference type="AlphaFoldDB" id="A0A061S0S8"/>
<accession>A0A061S0S8</accession>
<gene>
    <name evidence="1" type="ORF">TSPGSL018_20233</name>
</gene>
<name>A0A061S0S8_9CHLO</name>
<proteinExistence type="predicted"/>